<feature type="domain" description="Thiopeptide-type bacteriocin biosynthesis" evidence="2">
    <location>
        <begin position="725"/>
        <end position="923"/>
    </location>
</feature>
<dbReference type="Pfam" id="PF14028">
    <property type="entry name" value="Lant_dehydr_C"/>
    <property type="match status" value="1"/>
</dbReference>
<feature type="domain" description="Lantibiotic dehydratase N-terminal" evidence="1">
    <location>
        <begin position="252"/>
        <end position="628"/>
    </location>
</feature>
<dbReference type="RefSeq" id="WP_212555031.1">
    <property type="nucleotide sequence ID" value="NZ_JAGXOE010000084.1"/>
</dbReference>
<evidence type="ECO:0000259" key="2">
    <source>
        <dbReference type="Pfam" id="PF14028"/>
    </source>
</evidence>
<dbReference type="InterPro" id="IPR006827">
    <property type="entry name" value="Lant_deHydtase_N"/>
</dbReference>
<dbReference type="InterPro" id="IPR023809">
    <property type="entry name" value="Thiopep_bacteriocin_synth_dom"/>
</dbReference>
<dbReference type="Proteomes" id="UP000676853">
    <property type="component" value="Unassembled WGS sequence"/>
</dbReference>
<accession>A0ABS5NHT6</accession>
<sequence>MRTNLHVDPDITLRCAVRPVDAYPATKSSADRNDALAQLCELWTCSDLRAAVEVSSESLLATWASIVEGRETRERQIRKVWRSVLSYAIRSTTRATPFGLFGGIAVVPVVDGGEVLLDSGKHRAVVRSSSFHRKAVAANRAEELNGMVATNPSVHLKGGRYVVRLPSSGERTQVSIRATPPARSAVHMAREPISAAAIVQRLSADHPDVESEVVSAMVRGLIDSDVLIPIPGMSVVTARPEEGEAEFLFPREAVDRVRNLRSRAAKTRNAALVDIELAAGGGFPAELIANAAPVLDMLLRTTVIPHRSQRLHDFATRFGERFGHTLVPLRVAVDPDDGVGMPDFSADDPGTRAAADGKARLRARLIERARTSGSGSIELLDADLEDLDVDGDLVDSYDLFLHLERRGSRPVLTLTPVTSNFPAGRGIGRFTPGSEAAHRSASRQCEREVLRSPETVFAQLDYVSARDGVNDVSTTAQLYPAVLAANTWPRDAARTLQLSDVHLALVGDHVRLFLGDGTPLELRQPNMVSPESLPEILRLLVFLTWDGAVRPYWSWGGAEQALAHLPEVVFRDVVVSRQRWRYLGADKPTAAQVRDWTSRSGVSRYVYHGEFDNRLLLDLTCAGHLELLAAGIARGSTWVTEAPSPQDLGTTVDDAGRLHSTEVVVSIAAEPLPRTAVDYPVFDETLDGQRRIRPGGTWASLEFPVDLDDQNRILGAIGTAIGGDADWYYVRYNDRTGRDVLRLRCRSPLDELSILDLLADLRSAGEIGDLVITSHHLELERYGGIDRFAKHEKRFCAESRIIAEHIDRLPAPTEEDDEAGQRERIRGLAALVDGWLSATIGDEHRIHGVSRIALAGYESELGDEVHAIRRRVRGLQIEPETAQWLTDELCDMSSIDDPIAPLQSALHLFCNRLGMTRADEYAALWIRRTTALGDERREECR</sequence>
<evidence type="ECO:0000313" key="3">
    <source>
        <dbReference type="EMBL" id="MBS4103836.1"/>
    </source>
</evidence>
<evidence type="ECO:0000313" key="4">
    <source>
        <dbReference type="Proteomes" id="UP000676853"/>
    </source>
</evidence>
<dbReference type="NCBIfam" id="TIGR03891">
    <property type="entry name" value="thiopep_ocin"/>
    <property type="match status" value="1"/>
</dbReference>
<proteinExistence type="predicted"/>
<organism evidence="3 4">
    <name type="scientific">Tsukamurella paurometabola</name>
    <name type="common">Corynebacterium paurometabolum</name>
    <dbReference type="NCBI Taxonomy" id="2061"/>
    <lineage>
        <taxon>Bacteria</taxon>
        <taxon>Bacillati</taxon>
        <taxon>Actinomycetota</taxon>
        <taxon>Actinomycetes</taxon>
        <taxon>Mycobacteriales</taxon>
        <taxon>Tsukamurellaceae</taxon>
        <taxon>Tsukamurella</taxon>
    </lineage>
</organism>
<evidence type="ECO:0000259" key="1">
    <source>
        <dbReference type="Pfam" id="PF04738"/>
    </source>
</evidence>
<name>A0ABS5NHT6_TSUPA</name>
<comment type="caution">
    <text evidence="3">The sequence shown here is derived from an EMBL/GenBank/DDBJ whole genome shotgun (WGS) entry which is preliminary data.</text>
</comment>
<protein>
    <submittedName>
        <fullName evidence="3">Lantibiotic dehydratase</fullName>
    </submittedName>
</protein>
<feature type="domain" description="Lantibiotic dehydratase N-terminal" evidence="1">
    <location>
        <begin position="47"/>
        <end position="229"/>
    </location>
</feature>
<gene>
    <name evidence="3" type="ORF">KFZ73_21640</name>
</gene>
<dbReference type="EMBL" id="JAGXOE010000084">
    <property type="protein sequence ID" value="MBS4103836.1"/>
    <property type="molecule type" value="Genomic_DNA"/>
</dbReference>
<dbReference type="Pfam" id="PF04738">
    <property type="entry name" value="Lant_dehydr_N"/>
    <property type="match status" value="2"/>
</dbReference>
<keyword evidence="4" id="KW-1185">Reference proteome</keyword>
<reference evidence="3 4" key="1">
    <citation type="submission" date="2021-04" db="EMBL/GenBank/DDBJ databases">
        <title>Whole genome sequence analysis of a thiophenic sulfur metabolizing bacteria.</title>
        <authorList>
            <person name="Akhtar N."/>
            <person name="Akram J."/>
            <person name="Aslam A."/>
        </authorList>
    </citation>
    <scope>NUCLEOTIDE SEQUENCE [LARGE SCALE GENOMIC DNA]</scope>
    <source>
        <strain evidence="3 4">3OW</strain>
    </source>
</reference>